<dbReference type="Pfam" id="PF21274">
    <property type="entry name" value="Rng_hyd_C"/>
    <property type="match status" value="1"/>
</dbReference>
<dbReference type="GO" id="GO:0004497">
    <property type="term" value="F:monooxygenase activity"/>
    <property type="evidence" value="ECO:0007669"/>
    <property type="project" value="UniProtKB-KW"/>
</dbReference>
<name>A0A931AN36_9ACTN</name>
<accession>A0A931AN36</accession>
<dbReference type="EMBL" id="JADOGI010000183">
    <property type="protein sequence ID" value="MBF8191927.1"/>
    <property type="molecule type" value="Genomic_DNA"/>
</dbReference>
<gene>
    <name evidence="1" type="ORF">ITP53_40860</name>
</gene>
<keyword evidence="2" id="KW-1185">Reference proteome</keyword>
<dbReference type="Gene3D" id="3.40.30.120">
    <property type="match status" value="1"/>
</dbReference>
<comment type="caution">
    <text evidence="1">The sequence shown here is derived from an EMBL/GenBank/DDBJ whole genome shotgun (WGS) entry which is preliminary data.</text>
</comment>
<dbReference type="AlphaFoldDB" id="A0A931AN36"/>
<evidence type="ECO:0000313" key="1">
    <source>
        <dbReference type="EMBL" id="MBF8191927.1"/>
    </source>
</evidence>
<keyword evidence="1" id="KW-0560">Oxidoreductase</keyword>
<dbReference type="Proteomes" id="UP000605361">
    <property type="component" value="Unassembled WGS sequence"/>
</dbReference>
<proteinExistence type="predicted"/>
<reference evidence="1" key="1">
    <citation type="submission" date="2020-11" db="EMBL/GenBank/DDBJ databases">
        <title>Whole-genome analyses of Nonomuraea sp. K274.</title>
        <authorList>
            <person name="Veyisoglu A."/>
        </authorList>
    </citation>
    <scope>NUCLEOTIDE SEQUENCE</scope>
    <source>
        <strain evidence="1">K274</strain>
    </source>
</reference>
<sequence length="178" mass="19501">LDTYEAERRPVARTLADITVRRQQARFSDQPYEDDVDDLVCALGQRYGHDSVYGGGLVEGAVPGTRAPHLWLLDEGRRIAVHDLFHDAFVLLTGAGGGRWTEAADKCAAQLGVPLRAHRVGSELIDVDDAWQSRYGLGQDGAVLVRPDGYVAWSTPSPAGDPESVLRDVLHRTLMRAK</sequence>
<evidence type="ECO:0000313" key="2">
    <source>
        <dbReference type="Proteomes" id="UP000605361"/>
    </source>
</evidence>
<organism evidence="1 2">
    <name type="scientific">Nonomuraea cypriaca</name>
    <dbReference type="NCBI Taxonomy" id="1187855"/>
    <lineage>
        <taxon>Bacteria</taxon>
        <taxon>Bacillati</taxon>
        <taxon>Actinomycetota</taxon>
        <taxon>Actinomycetes</taxon>
        <taxon>Streptosporangiales</taxon>
        <taxon>Streptosporangiaceae</taxon>
        <taxon>Nonomuraea</taxon>
    </lineage>
</organism>
<protein>
    <submittedName>
        <fullName evidence="1">FAD-binding monooxygenase</fullName>
    </submittedName>
</protein>
<keyword evidence="1" id="KW-0503">Monooxygenase</keyword>
<feature type="non-terminal residue" evidence="1">
    <location>
        <position position="1"/>
    </location>
</feature>